<feature type="domain" description="DUF4397" evidence="2">
    <location>
        <begin position="40"/>
        <end position="150"/>
    </location>
</feature>
<feature type="chain" id="PRO_5009253584" description="DUF4397 domain-containing protein" evidence="1">
    <location>
        <begin position="30"/>
        <end position="271"/>
    </location>
</feature>
<name>A0A1H1LJI1_9ACTN</name>
<proteinExistence type="predicted"/>
<dbReference type="Proteomes" id="UP000198859">
    <property type="component" value="Chromosome I"/>
</dbReference>
<feature type="signal peptide" evidence="1">
    <location>
        <begin position="1"/>
        <end position="29"/>
    </location>
</feature>
<dbReference type="EMBL" id="LT629757">
    <property type="protein sequence ID" value="SDR74019.1"/>
    <property type="molecule type" value="Genomic_DNA"/>
</dbReference>
<dbReference type="STRING" id="642780.SAMN04488570_0223"/>
<evidence type="ECO:0000313" key="4">
    <source>
        <dbReference type="Proteomes" id="UP000198859"/>
    </source>
</evidence>
<evidence type="ECO:0000313" key="3">
    <source>
        <dbReference type="EMBL" id="SDR74019.1"/>
    </source>
</evidence>
<sequence>MRTLGTTLGSVVAGALALAPLTAAPSAHAASTAVDPATGQVTVVQAVPGAEVDLAVDGRDRGSALGVGSKTGPLELPAGTHRLRFGGAEGDRAVTTRVTVRPGSSTDVVLHLPASPGAPPVVSTYRVPSTPLGPGKARVLLAHTATVVPADVVLDGTTVFTNIANGEYAEADVPAGTHRASLVATGTTEDPILGPLSVDLAAGTATMVYAVGNPRRGSMQAITHVVGLRADGSVVPRTIDTGSAGLVRGAVVPFTVSSLQPRGRSLPASRP</sequence>
<dbReference type="RefSeq" id="WP_157682656.1">
    <property type="nucleotide sequence ID" value="NZ_LT629757.1"/>
</dbReference>
<dbReference type="InterPro" id="IPR025510">
    <property type="entry name" value="DUF4397"/>
</dbReference>
<accession>A0A1H1LJI1</accession>
<keyword evidence="4" id="KW-1185">Reference proteome</keyword>
<dbReference type="AlphaFoldDB" id="A0A1H1LJI1"/>
<evidence type="ECO:0000259" key="2">
    <source>
        <dbReference type="Pfam" id="PF14344"/>
    </source>
</evidence>
<dbReference type="Pfam" id="PF14344">
    <property type="entry name" value="DUF4397"/>
    <property type="match status" value="1"/>
</dbReference>
<evidence type="ECO:0000256" key="1">
    <source>
        <dbReference type="SAM" id="SignalP"/>
    </source>
</evidence>
<gene>
    <name evidence="3" type="ORF">SAMN04488570_0223</name>
</gene>
<organism evidence="3 4">
    <name type="scientific">Nocardioides scoriae</name>
    <dbReference type="NCBI Taxonomy" id="642780"/>
    <lineage>
        <taxon>Bacteria</taxon>
        <taxon>Bacillati</taxon>
        <taxon>Actinomycetota</taxon>
        <taxon>Actinomycetes</taxon>
        <taxon>Propionibacteriales</taxon>
        <taxon>Nocardioidaceae</taxon>
        <taxon>Nocardioides</taxon>
    </lineage>
</organism>
<protein>
    <recommendedName>
        <fullName evidence="2">DUF4397 domain-containing protein</fullName>
    </recommendedName>
</protein>
<reference evidence="4" key="1">
    <citation type="submission" date="2016-10" db="EMBL/GenBank/DDBJ databases">
        <authorList>
            <person name="Varghese N."/>
            <person name="Submissions S."/>
        </authorList>
    </citation>
    <scope>NUCLEOTIDE SEQUENCE [LARGE SCALE GENOMIC DNA]</scope>
    <source>
        <strain evidence="4">DSM 22127</strain>
    </source>
</reference>
<dbReference type="OrthoDB" id="5800709at2"/>
<keyword evidence="1" id="KW-0732">Signal</keyword>